<organism evidence="8 9">
    <name type="scientific">Ostreobium quekettii</name>
    <dbReference type="NCBI Taxonomy" id="121088"/>
    <lineage>
        <taxon>Eukaryota</taxon>
        <taxon>Viridiplantae</taxon>
        <taxon>Chlorophyta</taxon>
        <taxon>core chlorophytes</taxon>
        <taxon>Ulvophyceae</taxon>
        <taxon>TCBD clade</taxon>
        <taxon>Bryopsidales</taxon>
        <taxon>Ostreobineae</taxon>
        <taxon>Ostreobiaceae</taxon>
        <taxon>Ostreobium</taxon>
    </lineage>
</organism>
<feature type="region of interest" description="Disordered" evidence="6">
    <location>
        <begin position="1142"/>
        <end position="1196"/>
    </location>
</feature>
<name>A0A8S1JDX9_9CHLO</name>
<dbReference type="InterPro" id="IPR001680">
    <property type="entry name" value="WD40_rpt"/>
</dbReference>
<feature type="compositionally biased region" description="Polar residues" evidence="6">
    <location>
        <begin position="734"/>
        <end position="745"/>
    </location>
</feature>
<evidence type="ECO:0000259" key="7">
    <source>
        <dbReference type="PROSITE" id="PS50892"/>
    </source>
</evidence>
<dbReference type="OrthoDB" id="19944at2759"/>
<comment type="subcellular location">
    <subcellularLocation>
        <location evidence="1">Cytoplasm</location>
    </subcellularLocation>
</comment>
<dbReference type="GO" id="GO:0045159">
    <property type="term" value="F:myosin II binding"/>
    <property type="evidence" value="ECO:0007669"/>
    <property type="project" value="TreeGrafter"/>
</dbReference>
<evidence type="ECO:0000256" key="5">
    <source>
        <dbReference type="PROSITE-ProRule" id="PRU00290"/>
    </source>
</evidence>
<keyword evidence="5" id="KW-0175">Coiled coil</keyword>
<dbReference type="Gene3D" id="2.130.10.10">
    <property type="entry name" value="YVTN repeat-like/Quinoprotein amine dehydrogenase"/>
    <property type="match status" value="2"/>
</dbReference>
<sequence>MKRIKKKVVANQPARQLAEGPGPRLPVAPRLVAHSGIPSTADALAYEAVQRLLAVGTLDGRIKLLGGSGVESLLFCKDRQPTQQLLFLTNRGGLLRLSKLGSIELWSLCSGRPLGSIDLDDEGGASCICAMPREPYLLIGCKNGDLRFGRFLDSSGEPINEGREVMGMDMLTYKVSRLKFKAVGEMINISVAPSDEDPLLLALHSGSGATIWDMRAQRPIIRVVQAKGADTLLARAGPLTTACWVTAQHCPSLFATGHESGDILVWSIPEPSMRVFGGAPQLVAHLRVALGSATARPIMGLSFVSGPQGSLVVFGGQSKEQPDTLTLIQLPRQLSPQQESTDGTDVECTEGGISMPWSGNICGWGWALVPPEGSLHGNDDPAAILILTEGGHLVLQDLQTFNPIAFTLPLQSLPPVTVTVLTEMPGLATSCSTGIPELRHLPNALASGAEFGGVLHPDWDWVISGGDAPDSSEWSFASSPVYLSAHEDGRIRFWDLFGEAPEWLATVPSAHVEKELSWQYKGVSAMKMSSSGDLLAVGHVDGEVEVYQFCGIKRRVGVRMCSSKAIEDQDTVELEQPPGYQLMLRVDAHTTAITCLSFEGSCSLLAVGDDSGHVSVVDMAAPRVGFLLQLSECGLHAVAFGEGPWSQDSERCQLGMVLYVVDAESSLAAIDLENGQLVGHKGWLRPKNASKVLCLSLLDVGARPVAPSTGRVVIPWLLHPKQSKDCVESLDAHTATSQENESATGQSGGASERLPQAKTDTPLGEGDGIGSNCQDGQQSEDENVDPPPDEDDDETGDILAAAVAKLQVEEKMQHQHQASQSWLGQKIVGNIGKGVAGMGKGVADVKRKVIRKGKAGVPGQKAMTQAPPAGSQSMAAASSSGQDRRVQSLRISCQEDGESPRMEVEILPPETDAAEVPQEALTTADDESAEVVEATVGYVLIATDQYLRLYSPDAIVSGERTTINRTTFSTPIIFAASCETQELGAGGVVCITQDYSIQVYNLPNLDLCYEIDILDVLGWSWNCFALQDHGTKFAAGQDGNLAFVSSCGELVRIALFGEGAPSVLAPKQVYDWELAAAVHYARNASQQRADRMEASKCSGTGDKSTGMMQAASLGQEFRKGLDVLVSAAKHATGELNKAVGTMAKGAGGEAPPDLPTLFHSQHSRPHEAAAEHSGHREFDSTSGGESSSAAAMAAVAGNSATAPNRADLFQGAHGFSNPSTEPRLRTADEIKAAYGRARTPARETTKSIMQENMSRLHERGEKLRGLEERTADLENDARGFASMAKELVEKQKRRRWWQL</sequence>
<feature type="compositionally biased region" description="Low complexity" evidence="6">
    <location>
        <begin position="865"/>
        <end position="881"/>
    </location>
</feature>
<keyword evidence="4" id="KW-0963">Cytoplasm</keyword>
<gene>
    <name evidence="8" type="ORF">OSTQU699_LOCUS9768</name>
</gene>
<proteinExistence type="inferred from homology"/>
<evidence type="ECO:0000313" key="8">
    <source>
        <dbReference type="EMBL" id="CAD7704413.1"/>
    </source>
</evidence>
<feature type="region of interest" description="Disordered" evidence="6">
    <location>
        <begin position="853"/>
        <end position="886"/>
    </location>
</feature>
<dbReference type="GO" id="GO:0006887">
    <property type="term" value="P:exocytosis"/>
    <property type="evidence" value="ECO:0007669"/>
    <property type="project" value="UniProtKB-KW"/>
</dbReference>
<evidence type="ECO:0000256" key="2">
    <source>
        <dbReference type="ARBA" id="ARBA00008070"/>
    </source>
</evidence>
<evidence type="ECO:0000256" key="1">
    <source>
        <dbReference type="ARBA" id="ARBA00004496"/>
    </source>
</evidence>
<dbReference type="InterPro" id="IPR042855">
    <property type="entry name" value="V_SNARE_CC"/>
</dbReference>
<evidence type="ECO:0000256" key="4">
    <source>
        <dbReference type="ARBA" id="ARBA00022490"/>
    </source>
</evidence>
<comment type="similarity">
    <text evidence="2">Belongs to the WD repeat L(2)GL family.</text>
</comment>
<dbReference type="SUPFAM" id="SSF101898">
    <property type="entry name" value="NHL repeat"/>
    <property type="match status" value="1"/>
</dbReference>
<comment type="caution">
    <text evidence="8">The sequence shown here is derived from an EMBL/GenBank/DDBJ whole genome shotgun (WGS) entry which is preliminary data.</text>
</comment>
<dbReference type="Gene3D" id="1.20.5.110">
    <property type="match status" value="1"/>
</dbReference>
<dbReference type="Pfam" id="PF00957">
    <property type="entry name" value="Synaptobrevin"/>
    <property type="match status" value="1"/>
</dbReference>
<protein>
    <recommendedName>
        <fullName evidence="7">V-SNARE coiled-coil homology domain-containing protein</fullName>
    </recommendedName>
</protein>
<dbReference type="EMBL" id="CAJHUC010002812">
    <property type="protein sequence ID" value="CAD7704413.1"/>
    <property type="molecule type" value="Genomic_DNA"/>
</dbReference>
<feature type="compositionally biased region" description="Basic and acidic residues" evidence="6">
    <location>
        <begin position="1164"/>
        <end position="1179"/>
    </location>
</feature>
<feature type="compositionally biased region" description="Low complexity" evidence="6">
    <location>
        <begin position="1180"/>
        <end position="1196"/>
    </location>
</feature>
<dbReference type="GO" id="GO:0005886">
    <property type="term" value="C:plasma membrane"/>
    <property type="evidence" value="ECO:0007669"/>
    <property type="project" value="TreeGrafter"/>
</dbReference>
<feature type="compositionally biased region" description="Acidic residues" evidence="6">
    <location>
        <begin position="778"/>
        <end position="795"/>
    </location>
</feature>
<dbReference type="PROSITE" id="PS50892">
    <property type="entry name" value="V_SNARE"/>
    <property type="match status" value="1"/>
</dbReference>
<evidence type="ECO:0000313" key="9">
    <source>
        <dbReference type="Proteomes" id="UP000708148"/>
    </source>
</evidence>
<dbReference type="GO" id="GO:0006893">
    <property type="term" value="P:Golgi to plasma membrane transport"/>
    <property type="evidence" value="ECO:0007669"/>
    <property type="project" value="TreeGrafter"/>
</dbReference>
<keyword evidence="9" id="KW-1185">Reference proteome</keyword>
<dbReference type="SUPFAM" id="SSF50978">
    <property type="entry name" value="WD40 repeat-like"/>
    <property type="match status" value="1"/>
</dbReference>
<dbReference type="SMART" id="SM00320">
    <property type="entry name" value="WD40"/>
    <property type="match status" value="5"/>
</dbReference>
<dbReference type="GO" id="GO:0019905">
    <property type="term" value="F:syntaxin binding"/>
    <property type="evidence" value="ECO:0007669"/>
    <property type="project" value="TreeGrafter"/>
</dbReference>
<dbReference type="Pfam" id="PF00400">
    <property type="entry name" value="WD40"/>
    <property type="match status" value="1"/>
</dbReference>
<dbReference type="PANTHER" id="PTHR10241">
    <property type="entry name" value="LETHAL 2 GIANT LARVAE PROTEIN"/>
    <property type="match status" value="1"/>
</dbReference>
<dbReference type="GO" id="GO:0005737">
    <property type="term" value="C:cytoplasm"/>
    <property type="evidence" value="ECO:0007669"/>
    <property type="project" value="UniProtKB-SubCell"/>
</dbReference>
<dbReference type="SUPFAM" id="SSF58038">
    <property type="entry name" value="SNARE fusion complex"/>
    <property type="match status" value="1"/>
</dbReference>
<evidence type="ECO:0000256" key="6">
    <source>
        <dbReference type="SAM" id="MobiDB-lite"/>
    </source>
</evidence>
<dbReference type="PANTHER" id="PTHR10241:SF25">
    <property type="entry name" value="TOMOSYN, ISOFORM C"/>
    <property type="match status" value="1"/>
</dbReference>
<dbReference type="GO" id="GO:0005096">
    <property type="term" value="F:GTPase activator activity"/>
    <property type="evidence" value="ECO:0007669"/>
    <property type="project" value="TreeGrafter"/>
</dbReference>
<evidence type="ECO:0000256" key="3">
    <source>
        <dbReference type="ARBA" id="ARBA00022483"/>
    </source>
</evidence>
<feature type="domain" description="V-SNARE coiled-coil homology" evidence="7">
    <location>
        <begin position="1234"/>
        <end position="1298"/>
    </location>
</feature>
<reference evidence="8" key="1">
    <citation type="submission" date="2020-12" db="EMBL/GenBank/DDBJ databases">
        <authorList>
            <person name="Iha C."/>
        </authorList>
    </citation>
    <scope>NUCLEOTIDE SEQUENCE</scope>
</reference>
<dbReference type="InterPro" id="IPR036322">
    <property type="entry name" value="WD40_repeat_dom_sf"/>
</dbReference>
<feature type="region of interest" description="Disordered" evidence="6">
    <location>
        <begin position="728"/>
        <end position="795"/>
    </location>
</feature>
<dbReference type="CDD" id="cd15873">
    <property type="entry name" value="R-SNARE_STXBP5_6"/>
    <property type="match status" value="1"/>
</dbReference>
<dbReference type="InterPro" id="IPR015943">
    <property type="entry name" value="WD40/YVTN_repeat-like_dom_sf"/>
</dbReference>
<keyword evidence="3" id="KW-0268">Exocytosis</keyword>
<accession>A0A8S1JDX9</accession>
<dbReference type="Proteomes" id="UP000708148">
    <property type="component" value="Unassembled WGS sequence"/>
</dbReference>